<keyword evidence="2" id="KW-0812">Transmembrane</keyword>
<keyword evidence="2" id="KW-0472">Membrane</keyword>
<sequence length="109" mass="12241">MKTPAKFALGIAAAVVVGGITVLGFRKKKPQAPKTFTAPDGNTYSENQIYRTVDNQYFKNGKEIKYQTPAQSIEDTHGHFDPAKIKSDFKNHDAPNPQVDYHQRGVRHR</sequence>
<keyword evidence="2" id="KW-1133">Transmembrane helix</keyword>
<dbReference type="EMBL" id="JACYFS010000001">
    <property type="protein sequence ID" value="MBD8080889.1"/>
    <property type="molecule type" value="Genomic_DNA"/>
</dbReference>
<feature type="compositionally biased region" description="Basic and acidic residues" evidence="1">
    <location>
        <begin position="74"/>
        <end position="93"/>
    </location>
</feature>
<evidence type="ECO:0008006" key="5">
    <source>
        <dbReference type="Google" id="ProtNLM"/>
    </source>
</evidence>
<accession>A0ABR8Z6H3</accession>
<dbReference type="Proteomes" id="UP000637299">
    <property type="component" value="Unassembled WGS sequence"/>
</dbReference>
<feature type="region of interest" description="Disordered" evidence="1">
    <location>
        <begin position="68"/>
        <end position="109"/>
    </location>
</feature>
<keyword evidence="4" id="KW-1185">Reference proteome</keyword>
<evidence type="ECO:0000313" key="3">
    <source>
        <dbReference type="EMBL" id="MBD8080889.1"/>
    </source>
</evidence>
<comment type="caution">
    <text evidence="3">The sequence shown here is derived from an EMBL/GenBank/DDBJ whole genome shotgun (WGS) entry which is preliminary data.</text>
</comment>
<evidence type="ECO:0000256" key="2">
    <source>
        <dbReference type="SAM" id="Phobius"/>
    </source>
</evidence>
<dbReference type="RefSeq" id="WP_056078149.1">
    <property type="nucleotide sequence ID" value="NZ_JACYFS010000001.1"/>
</dbReference>
<organism evidence="3 4">
    <name type="scientific">Chryseobacterium caseinilyticum</name>
    <dbReference type="NCBI Taxonomy" id="2771428"/>
    <lineage>
        <taxon>Bacteria</taxon>
        <taxon>Pseudomonadati</taxon>
        <taxon>Bacteroidota</taxon>
        <taxon>Flavobacteriia</taxon>
        <taxon>Flavobacteriales</taxon>
        <taxon>Weeksellaceae</taxon>
        <taxon>Chryseobacterium group</taxon>
        <taxon>Chryseobacterium</taxon>
    </lineage>
</organism>
<gene>
    <name evidence="3" type="ORF">IC610_00475</name>
</gene>
<feature type="transmembrane region" description="Helical" evidence="2">
    <location>
        <begin position="6"/>
        <end position="25"/>
    </location>
</feature>
<evidence type="ECO:0000313" key="4">
    <source>
        <dbReference type="Proteomes" id="UP000637299"/>
    </source>
</evidence>
<name>A0ABR8Z6H3_9FLAO</name>
<reference evidence="3 4" key="1">
    <citation type="submission" date="2020-09" db="EMBL/GenBank/DDBJ databases">
        <title>Genome seq and assembly of Chryseobacterium sp.</title>
        <authorList>
            <person name="Chhetri G."/>
        </authorList>
    </citation>
    <scope>NUCLEOTIDE SEQUENCE [LARGE SCALE GENOMIC DNA]</scope>
    <source>
        <strain evidence="3 4">GCR10</strain>
    </source>
</reference>
<evidence type="ECO:0000256" key="1">
    <source>
        <dbReference type="SAM" id="MobiDB-lite"/>
    </source>
</evidence>
<protein>
    <recommendedName>
        <fullName evidence="5">YtxH domain-containing protein</fullName>
    </recommendedName>
</protein>
<proteinExistence type="predicted"/>